<evidence type="ECO:0000259" key="1">
    <source>
        <dbReference type="PROSITE" id="PS51186"/>
    </source>
</evidence>
<dbReference type="InterPro" id="IPR000182">
    <property type="entry name" value="GNAT_dom"/>
</dbReference>
<evidence type="ECO:0000313" key="2">
    <source>
        <dbReference type="EMBL" id="PSL44223.1"/>
    </source>
</evidence>
<accession>A0A2P8HDB2</accession>
<dbReference type="Gene3D" id="3.40.630.30">
    <property type="match status" value="1"/>
</dbReference>
<dbReference type="Pfam" id="PF00583">
    <property type="entry name" value="Acetyltransf_1"/>
    <property type="match status" value="1"/>
</dbReference>
<dbReference type="InterPro" id="IPR016181">
    <property type="entry name" value="Acyl_CoA_acyltransferase"/>
</dbReference>
<dbReference type="RefSeq" id="WP_106530514.1">
    <property type="nucleotide sequence ID" value="NZ_PYAW01000006.1"/>
</dbReference>
<dbReference type="SUPFAM" id="SSF55729">
    <property type="entry name" value="Acyl-CoA N-acyltransferases (Nat)"/>
    <property type="match status" value="1"/>
</dbReference>
<proteinExistence type="predicted"/>
<gene>
    <name evidence="2" type="ORF">CLV51_10688</name>
</gene>
<reference evidence="2 3" key="1">
    <citation type="submission" date="2018-03" db="EMBL/GenBank/DDBJ databases">
        <title>Genomic Encyclopedia of Archaeal and Bacterial Type Strains, Phase II (KMG-II): from individual species to whole genera.</title>
        <authorList>
            <person name="Goeker M."/>
        </authorList>
    </citation>
    <scope>NUCLEOTIDE SEQUENCE [LARGE SCALE GENOMIC DNA]</scope>
    <source>
        <strain evidence="2 3">DSM 24859</strain>
    </source>
</reference>
<sequence>MEILNSTMNDIDRIFDLYDDAVAFQKTRFNKHWQSFDQEMVATEIKEGRQWKIVEDGATACIFASAFSDPFIWGEKNTDPAIYLHRIVTNPLFRGKNYVLTIIEWAKVYGKKMNKDYIRIDTWGDNQYLIDYYVKCGFTFLGLMTPEDAATLPSHYSGISLSLFEIKI</sequence>
<keyword evidence="2" id="KW-0687">Ribonucleoprotein</keyword>
<evidence type="ECO:0000313" key="3">
    <source>
        <dbReference type="Proteomes" id="UP000240971"/>
    </source>
</evidence>
<comment type="caution">
    <text evidence="2">The sequence shown here is derived from an EMBL/GenBank/DDBJ whole genome shotgun (WGS) entry which is preliminary data.</text>
</comment>
<dbReference type="OrthoDB" id="758560at2"/>
<name>A0A2P8HDB2_CHINA</name>
<keyword evidence="3" id="KW-1185">Reference proteome</keyword>
<keyword evidence="2" id="KW-0689">Ribosomal protein</keyword>
<dbReference type="GO" id="GO:0016747">
    <property type="term" value="F:acyltransferase activity, transferring groups other than amino-acyl groups"/>
    <property type="evidence" value="ECO:0007669"/>
    <property type="project" value="InterPro"/>
</dbReference>
<dbReference type="Proteomes" id="UP000240971">
    <property type="component" value="Unassembled WGS sequence"/>
</dbReference>
<dbReference type="EMBL" id="PYAW01000006">
    <property type="protein sequence ID" value="PSL44223.1"/>
    <property type="molecule type" value="Genomic_DNA"/>
</dbReference>
<dbReference type="GO" id="GO:0005840">
    <property type="term" value="C:ribosome"/>
    <property type="evidence" value="ECO:0007669"/>
    <property type="project" value="UniProtKB-KW"/>
</dbReference>
<dbReference type="PROSITE" id="PS51186">
    <property type="entry name" value="GNAT"/>
    <property type="match status" value="1"/>
</dbReference>
<dbReference type="AlphaFoldDB" id="A0A2P8HDB2"/>
<organism evidence="2 3">
    <name type="scientific">Chitinophaga niastensis</name>
    <dbReference type="NCBI Taxonomy" id="536980"/>
    <lineage>
        <taxon>Bacteria</taxon>
        <taxon>Pseudomonadati</taxon>
        <taxon>Bacteroidota</taxon>
        <taxon>Chitinophagia</taxon>
        <taxon>Chitinophagales</taxon>
        <taxon>Chitinophagaceae</taxon>
        <taxon>Chitinophaga</taxon>
    </lineage>
</organism>
<feature type="domain" description="N-acetyltransferase" evidence="1">
    <location>
        <begin position="1"/>
        <end position="168"/>
    </location>
</feature>
<protein>
    <submittedName>
        <fullName evidence="2">Ribosomal protein S18 acetylase RimI-like enzyme</fullName>
    </submittedName>
</protein>